<dbReference type="InterPro" id="IPR004358">
    <property type="entry name" value="Sig_transdc_His_kin-like_C"/>
</dbReference>
<dbReference type="InterPro" id="IPR036890">
    <property type="entry name" value="HATPase_C_sf"/>
</dbReference>
<dbReference type="SMART" id="SM00387">
    <property type="entry name" value="HATPase_c"/>
    <property type="match status" value="1"/>
</dbReference>
<dbReference type="PANTHER" id="PTHR43547:SF2">
    <property type="entry name" value="HYBRID SIGNAL TRANSDUCTION HISTIDINE KINASE C"/>
    <property type="match status" value="1"/>
</dbReference>
<dbReference type="AlphaFoldDB" id="A0A0S7BWH0"/>
<evidence type="ECO:0000256" key="12">
    <source>
        <dbReference type="PROSITE-ProRule" id="PRU00169"/>
    </source>
</evidence>
<keyword evidence="6" id="KW-0808">Transferase</keyword>
<dbReference type="Gene3D" id="3.40.50.2300">
    <property type="match status" value="1"/>
</dbReference>
<evidence type="ECO:0000256" key="9">
    <source>
        <dbReference type="ARBA" id="ARBA00022840"/>
    </source>
</evidence>
<dbReference type="FunFam" id="3.30.565.10:FF:000023">
    <property type="entry name" value="PAS domain-containing sensor histidine kinase"/>
    <property type="match status" value="1"/>
</dbReference>
<name>A0A0S7BWH0_9BACT</name>
<dbReference type="Pfam" id="PF02518">
    <property type="entry name" value="HATPase_c"/>
    <property type="match status" value="1"/>
</dbReference>
<dbReference type="InterPro" id="IPR001789">
    <property type="entry name" value="Sig_transdc_resp-reg_receiver"/>
</dbReference>
<dbReference type="PRINTS" id="PR00344">
    <property type="entry name" value="BCTRLSENSOR"/>
</dbReference>
<dbReference type="CDD" id="cd00082">
    <property type="entry name" value="HisKA"/>
    <property type="match status" value="1"/>
</dbReference>
<dbReference type="SUPFAM" id="SSF47384">
    <property type="entry name" value="Homodimeric domain of signal transducing histidine kinase"/>
    <property type="match status" value="1"/>
</dbReference>
<dbReference type="EC" id="2.7.13.3" evidence="3"/>
<evidence type="ECO:0000256" key="1">
    <source>
        <dbReference type="ARBA" id="ARBA00000085"/>
    </source>
</evidence>
<dbReference type="GO" id="GO:0005524">
    <property type="term" value="F:ATP binding"/>
    <property type="evidence" value="ECO:0007669"/>
    <property type="project" value="UniProtKB-KW"/>
</dbReference>
<dbReference type="InterPro" id="IPR036097">
    <property type="entry name" value="HisK_dim/P_sf"/>
</dbReference>
<evidence type="ECO:0000256" key="6">
    <source>
        <dbReference type="ARBA" id="ARBA00022679"/>
    </source>
</evidence>
<evidence type="ECO:0000256" key="11">
    <source>
        <dbReference type="ARBA" id="ARBA00023136"/>
    </source>
</evidence>
<evidence type="ECO:0000256" key="10">
    <source>
        <dbReference type="ARBA" id="ARBA00023012"/>
    </source>
</evidence>
<dbReference type="SMART" id="SM00388">
    <property type="entry name" value="HisKA"/>
    <property type="match status" value="1"/>
</dbReference>
<keyword evidence="16" id="KW-1185">Reference proteome</keyword>
<dbReference type="PROSITE" id="PS50109">
    <property type="entry name" value="HIS_KIN"/>
    <property type="match status" value="1"/>
</dbReference>
<dbReference type="RefSeq" id="WP_062044878.1">
    <property type="nucleotide sequence ID" value="NZ_DF968183.1"/>
</dbReference>
<dbReference type="Gene3D" id="1.10.287.130">
    <property type="match status" value="1"/>
</dbReference>
<sequence length="375" mass="42633">MASYKVLVVDDEMGIRMGTRRILQNFKVDYPFMDEHIEYVVLEAPTGEEAIEIIDREMPDIILLDNKLPGIQGIEVLEYVKKKLYDIVVVMITSYASLELAVKATRDGAYDFIPKPFTPQELRSSLENITKQLFLKRMTQKMNKEGKLIRFQFLSVLSHELKAPINAIEGYLKIMQDKQFGDKITSYNEMIDRSLERISGMRSLIMDLLDLTKIESGKPVQHMQLVDITKIAGISADTMRPYAIQKDVDIYLNTKEPVMMEADAKEIEIIFNNLISNAVKYNKQGGRVDVFVHQGKNNIKLKVADSGIGMTEEEKSTLFQDFVRIKNPKTKHITGSGLGLSILKKIVEMYHGDIEVESIPDQGTTFTVILPTENS</sequence>
<dbReference type="Pfam" id="PF00072">
    <property type="entry name" value="Response_reg"/>
    <property type="match status" value="1"/>
</dbReference>
<dbReference type="STRING" id="1678841.TBC1_12739"/>
<dbReference type="EMBL" id="DF968183">
    <property type="protein sequence ID" value="GAP44925.1"/>
    <property type="molecule type" value="Genomic_DNA"/>
</dbReference>
<dbReference type="Gene3D" id="3.30.565.10">
    <property type="entry name" value="Histidine kinase-like ATPase, C-terminal domain"/>
    <property type="match status" value="1"/>
</dbReference>
<evidence type="ECO:0000259" key="13">
    <source>
        <dbReference type="PROSITE" id="PS50109"/>
    </source>
</evidence>
<keyword evidence="11" id="KW-0472">Membrane</keyword>
<dbReference type="PANTHER" id="PTHR43547">
    <property type="entry name" value="TWO-COMPONENT HISTIDINE KINASE"/>
    <property type="match status" value="1"/>
</dbReference>
<evidence type="ECO:0000256" key="8">
    <source>
        <dbReference type="ARBA" id="ARBA00022777"/>
    </source>
</evidence>
<dbReference type="SUPFAM" id="SSF55874">
    <property type="entry name" value="ATPase domain of HSP90 chaperone/DNA topoisomerase II/histidine kinase"/>
    <property type="match status" value="1"/>
</dbReference>
<dbReference type="OrthoDB" id="9781208at2"/>
<comment type="subcellular location">
    <subcellularLocation>
        <location evidence="2">Cell membrane</location>
    </subcellularLocation>
</comment>
<dbReference type="InterPro" id="IPR003594">
    <property type="entry name" value="HATPase_dom"/>
</dbReference>
<evidence type="ECO:0000313" key="16">
    <source>
        <dbReference type="Proteomes" id="UP000053091"/>
    </source>
</evidence>
<keyword evidence="7" id="KW-0547">Nucleotide-binding</keyword>
<feature type="domain" description="Histidine kinase" evidence="13">
    <location>
        <begin position="156"/>
        <end position="374"/>
    </location>
</feature>
<keyword evidence="5 12" id="KW-0597">Phosphoprotein</keyword>
<dbReference type="SMART" id="SM00448">
    <property type="entry name" value="REC"/>
    <property type="match status" value="1"/>
</dbReference>
<keyword evidence="10" id="KW-0902">Two-component regulatory system</keyword>
<evidence type="ECO:0000256" key="2">
    <source>
        <dbReference type="ARBA" id="ARBA00004236"/>
    </source>
</evidence>
<dbReference type="InterPro" id="IPR011006">
    <property type="entry name" value="CheY-like_superfamily"/>
</dbReference>
<dbReference type="InterPro" id="IPR005467">
    <property type="entry name" value="His_kinase_dom"/>
</dbReference>
<evidence type="ECO:0000256" key="5">
    <source>
        <dbReference type="ARBA" id="ARBA00022553"/>
    </source>
</evidence>
<dbReference type="PROSITE" id="PS50110">
    <property type="entry name" value="RESPONSE_REGULATORY"/>
    <property type="match status" value="1"/>
</dbReference>
<protein>
    <recommendedName>
        <fullName evidence="3">histidine kinase</fullName>
        <ecNumber evidence="3">2.7.13.3</ecNumber>
    </recommendedName>
</protein>
<accession>A0A0S7BWH0</accession>
<evidence type="ECO:0000256" key="4">
    <source>
        <dbReference type="ARBA" id="ARBA00022475"/>
    </source>
</evidence>
<evidence type="ECO:0000256" key="3">
    <source>
        <dbReference type="ARBA" id="ARBA00012438"/>
    </source>
</evidence>
<keyword evidence="4" id="KW-1003">Cell membrane</keyword>
<feature type="domain" description="Response regulatory" evidence="14">
    <location>
        <begin position="5"/>
        <end position="130"/>
    </location>
</feature>
<dbReference type="InterPro" id="IPR003661">
    <property type="entry name" value="HisK_dim/P_dom"/>
</dbReference>
<evidence type="ECO:0000256" key="7">
    <source>
        <dbReference type="ARBA" id="ARBA00022741"/>
    </source>
</evidence>
<dbReference type="Pfam" id="PF00512">
    <property type="entry name" value="HisKA"/>
    <property type="match status" value="1"/>
</dbReference>
<reference evidence="15" key="1">
    <citation type="journal article" date="2015" name="Genome Announc.">
        <title>Draft Genome Sequence of Bacteroidales Strain TBC1, a Novel Isolate from a Methanogenic Wastewater Treatment System.</title>
        <authorList>
            <person name="Tourlousse D.M."/>
            <person name="Matsuura N."/>
            <person name="Sun L."/>
            <person name="Toyonaga M."/>
            <person name="Kuroda K."/>
            <person name="Ohashi A."/>
            <person name="Cruz R."/>
            <person name="Yamaguchi T."/>
            <person name="Sekiguchi Y."/>
        </authorList>
    </citation>
    <scope>NUCLEOTIDE SEQUENCE [LARGE SCALE GENOMIC DNA]</scope>
    <source>
        <strain evidence="15">TBC1</strain>
    </source>
</reference>
<dbReference type="GO" id="GO:0000155">
    <property type="term" value="F:phosphorelay sensor kinase activity"/>
    <property type="evidence" value="ECO:0007669"/>
    <property type="project" value="InterPro"/>
</dbReference>
<dbReference type="GO" id="GO:0005886">
    <property type="term" value="C:plasma membrane"/>
    <property type="evidence" value="ECO:0007669"/>
    <property type="project" value="UniProtKB-SubCell"/>
</dbReference>
<evidence type="ECO:0000313" key="15">
    <source>
        <dbReference type="EMBL" id="GAP44925.1"/>
    </source>
</evidence>
<dbReference type="Proteomes" id="UP000053091">
    <property type="component" value="Unassembled WGS sequence"/>
</dbReference>
<organism evidence="15">
    <name type="scientific">Lentimicrobium saccharophilum</name>
    <dbReference type="NCBI Taxonomy" id="1678841"/>
    <lineage>
        <taxon>Bacteria</taxon>
        <taxon>Pseudomonadati</taxon>
        <taxon>Bacteroidota</taxon>
        <taxon>Bacteroidia</taxon>
        <taxon>Bacteroidales</taxon>
        <taxon>Lentimicrobiaceae</taxon>
        <taxon>Lentimicrobium</taxon>
    </lineage>
</organism>
<dbReference type="SUPFAM" id="SSF52172">
    <property type="entry name" value="CheY-like"/>
    <property type="match status" value="1"/>
</dbReference>
<proteinExistence type="predicted"/>
<gene>
    <name evidence="15" type="ORF">TBC1_12739</name>
</gene>
<keyword evidence="8 15" id="KW-0418">Kinase</keyword>
<comment type="catalytic activity">
    <reaction evidence="1">
        <text>ATP + protein L-histidine = ADP + protein N-phospho-L-histidine.</text>
        <dbReference type="EC" id="2.7.13.3"/>
    </reaction>
</comment>
<feature type="modified residue" description="4-aspartylphosphate" evidence="12">
    <location>
        <position position="65"/>
    </location>
</feature>
<evidence type="ECO:0000259" key="14">
    <source>
        <dbReference type="PROSITE" id="PS50110"/>
    </source>
</evidence>
<keyword evidence="9" id="KW-0067">ATP-binding</keyword>